<name>A0A8X6HPA4_TRICU</name>
<evidence type="ECO:0000313" key="1">
    <source>
        <dbReference type="EMBL" id="GFR27449.1"/>
    </source>
</evidence>
<dbReference type="AlphaFoldDB" id="A0A8X6HPA4"/>
<proteinExistence type="predicted"/>
<sequence>MTITFPLLKWGCKLHSKRACESYTPPIHSGDIYLSTPSAMVDRKSQELQFRPYRASGSQPTHHYRKSSGCRAGDWQWGLISFVTPPSPGSSEVCGCKVI</sequence>
<dbReference type="Proteomes" id="UP000887116">
    <property type="component" value="Unassembled WGS sequence"/>
</dbReference>
<accession>A0A8X6HPA4</accession>
<reference evidence="1" key="1">
    <citation type="submission" date="2020-07" db="EMBL/GenBank/DDBJ databases">
        <title>Multicomponent nature underlies the extraordinary mechanical properties of spider dragline silk.</title>
        <authorList>
            <person name="Kono N."/>
            <person name="Nakamura H."/>
            <person name="Mori M."/>
            <person name="Yoshida Y."/>
            <person name="Ohtoshi R."/>
            <person name="Malay A.D."/>
            <person name="Moran D.A.P."/>
            <person name="Tomita M."/>
            <person name="Numata K."/>
            <person name="Arakawa K."/>
        </authorList>
    </citation>
    <scope>NUCLEOTIDE SEQUENCE</scope>
</reference>
<dbReference type="EMBL" id="BMAO01018958">
    <property type="protein sequence ID" value="GFR27449.1"/>
    <property type="molecule type" value="Genomic_DNA"/>
</dbReference>
<gene>
    <name evidence="1" type="ORF">TNCT_546141</name>
</gene>
<organism evidence="1 2">
    <name type="scientific">Trichonephila clavata</name>
    <name type="common">Joro spider</name>
    <name type="synonym">Nephila clavata</name>
    <dbReference type="NCBI Taxonomy" id="2740835"/>
    <lineage>
        <taxon>Eukaryota</taxon>
        <taxon>Metazoa</taxon>
        <taxon>Ecdysozoa</taxon>
        <taxon>Arthropoda</taxon>
        <taxon>Chelicerata</taxon>
        <taxon>Arachnida</taxon>
        <taxon>Araneae</taxon>
        <taxon>Araneomorphae</taxon>
        <taxon>Entelegynae</taxon>
        <taxon>Araneoidea</taxon>
        <taxon>Nephilidae</taxon>
        <taxon>Trichonephila</taxon>
    </lineage>
</organism>
<evidence type="ECO:0000313" key="2">
    <source>
        <dbReference type="Proteomes" id="UP000887116"/>
    </source>
</evidence>
<protein>
    <submittedName>
        <fullName evidence="1">Uncharacterized protein</fullName>
    </submittedName>
</protein>
<comment type="caution">
    <text evidence="1">The sequence shown here is derived from an EMBL/GenBank/DDBJ whole genome shotgun (WGS) entry which is preliminary data.</text>
</comment>
<keyword evidence="2" id="KW-1185">Reference proteome</keyword>